<dbReference type="AlphaFoldDB" id="A0A1H4G0M3"/>
<proteinExistence type="predicted"/>
<dbReference type="InterPro" id="IPR009744">
    <property type="entry name" value="VirC1"/>
</dbReference>
<protein>
    <submittedName>
        <fullName evidence="1">Chromosome partitioning protein</fullName>
    </submittedName>
</protein>
<gene>
    <name evidence="1" type="ORF">SAMN05444370_13118</name>
</gene>
<evidence type="ECO:0000313" key="2">
    <source>
        <dbReference type="Proteomes" id="UP000198703"/>
    </source>
</evidence>
<dbReference type="PIRSF" id="PIRSF009320">
    <property type="entry name" value="Nuc_binding_HP_1000"/>
    <property type="match status" value="1"/>
</dbReference>
<dbReference type="Pfam" id="PF07015">
    <property type="entry name" value="VirC1"/>
    <property type="match status" value="1"/>
</dbReference>
<dbReference type="EMBL" id="FNQM01000031">
    <property type="protein sequence ID" value="SEB02262.1"/>
    <property type="molecule type" value="Genomic_DNA"/>
</dbReference>
<dbReference type="SUPFAM" id="SSF52540">
    <property type="entry name" value="P-loop containing nucleoside triphosphate hydrolases"/>
    <property type="match status" value="1"/>
</dbReference>
<sequence length="216" mass="22729">MSIVTIATSKGGAGKTTAAQILSGQIAARGHRVAAIDADYNHSLADWVQAFDLPITIHRELDESRLIGLAEELEASHDLLVIDTAGAAMQATVFAIGCADLVLVPCQLSSADVVEAAKTRQLVESAAKMARRDILVRAVLTDYQVGTHIGAHVERELQACGLEALPTRLHRLVAFKEMTFNGVVPTKGPAGAQADGLIADVAALGVLPFLSMKRAS</sequence>
<dbReference type="InterPro" id="IPR027417">
    <property type="entry name" value="P-loop_NTPase"/>
</dbReference>
<accession>A0A1H4G0M3</accession>
<name>A0A1H4G0M3_9RHOB</name>
<dbReference type="InterPro" id="IPR050678">
    <property type="entry name" value="DNA_Partitioning_ATPase"/>
</dbReference>
<evidence type="ECO:0000313" key="1">
    <source>
        <dbReference type="EMBL" id="SEB02262.1"/>
    </source>
</evidence>
<reference evidence="1 2" key="1">
    <citation type="submission" date="2016-10" db="EMBL/GenBank/DDBJ databases">
        <authorList>
            <person name="de Groot N.N."/>
        </authorList>
    </citation>
    <scope>NUCLEOTIDE SEQUENCE [LARGE SCALE GENOMIC DNA]</scope>
    <source>
        <strain evidence="1 2">DSM 15345</strain>
    </source>
</reference>
<dbReference type="RefSeq" id="WP_175479037.1">
    <property type="nucleotide sequence ID" value="NZ_FNQM01000031.1"/>
</dbReference>
<dbReference type="PANTHER" id="PTHR13696">
    <property type="entry name" value="P-LOOP CONTAINING NUCLEOSIDE TRIPHOSPHATE HYDROLASE"/>
    <property type="match status" value="1"/>
</dbReference>
<organism evidence="1 2">
    <name type="scientific">Rubrimonas cliftonensis</name>
    <dbReference type="NCBI Taxonomy" id="89524"/>
    <lineage>
        <taxon>Bacteria</taxon>
        <taxon>Pseudomonadati</taxon>
        <taxon>Pseudomonadota</taxon>
        <taxon>Alphaproteobacteria</taxon>
        <taxon>Rhodobacterales</taxon>
        <taxon>Paracoccaceae</taxon>
        <taxon>Rubrimonas</taxon>
    </lineage>
</organism>
<dbReference type="Proteomes" id="UP000198703">
    <property type="component" value="Unassembled WGS sequence"/>
</dbReference>
<keyword evidence="2" id="KW-1185">Reference proteome</keyword>
<dbReference type="PANTHER" id="PTHR13696:SF96">
    <property type="entry name" value="COBQ_COBB_MIND_PARA NUCLEOTIDE BINDING DOMAIN-CONTAINING PROTEIN"/>
    <property type="match status" value="1"/>
</dbReference>
<dbReference type="STRING" id="89524.SAMN05444370_13118"/>
<dbReference type="CDD" id="cd02042">
    <property type="entry name" value="ParAB_family"/>
    <property type="match status" value="1"/>
</dbReference>
<dbReference type="Gene3D" id="3.40.50.300">
    <property type="entry name" value="P-loop containing nucleotide triphosphate hydrolases"/>
    <property type="match status" value="1"/>
</dbReference>